<name>A0ABS8D1L5_9NEIS</name>
<evidence type="ECO:0008006" key="4">
    <source>
        <dbReference type="Google" id="ProtNLM"/>
    </source>
</evidence>
<keyword evidence="1" id="KW-0472">Membrane</keyword>
<reference evidence="2" key="1">
    <citation type="submission" date="2021-10" db="EMBL/GenBank/DDBJ databases">
        <title>The complete genome sequence of Leeia sp. TBRC 13508.</title>
        <authorList>
            <person name="Charoenyingcharoen P."/>
            <person name="Yukphan P."/>
        </authorList>
    </citation>
    <scope>NUCLEOTIDE SEQUENCE</scope>
    <source>
        <strain evidence="2">TBRC 13508</strain>
    </source>
</reference>
<gene>
    <name evidence="2" type="ORF">LIN78_00650</name>
</gene>
<keyword evidence="1" id="KW-0812">Transmembrane</keyword>
<dbReference type="RefSeq" id="WP_227177470.1">
    <property type="nucleotide sequence ID" value="NZ_JAJBZT010000001.1"/>
</dbReference>
<protein>
    <recommendedName>
        <fullName evidence="4">DUF155 domain-containing protein</fullName>
    </recommendedName>
</protein>
<dbReference type="EMBL" id="JAJBZT010000001">
    <property type="protein sequence ID" value="MCB6182065.1"/>
    <property type="molecule type" value="Genomic_DNA"/>
</dbReference>
<keyword evidence="1" id="KW-1133">Transmembrane helix</keyword>
<organism evidence="2 3">
    <name type="scientific">Leeia speluncae</name>
    <dbReference type="NCBI Taxonomy" id="2884804"/>
    <lineage>
        <taxon>Bacteria</taxon>
        <taxon>Pseudomonadati</taxon>
        <taxon>Pseudomonadota</taxon>
        <taxon>Betaproteobacteria</taxon>
        <taxon>Neisseriales</taxon>
        <taxon>Leeiaceae</taxon>
        <taxon>Leeia</taxon>
    </lineage>
</organism>
<evidence type="ECO:0000313" key="2">
    <source>
        <dbReference type="EMBL" id="MCB6182065.1"/>
    </source>
</evidence>
<proteinExistence type="predicted"/>
<feature type="transmembrane region" description="Helical" evidence="1">
    <location>
        <begin position="212"/>
        <end position="231"/>
    </location>
</feature>
<keyword evidence="3" id="KW-1185">Reference proteome</keyword>
<evidence type="ECO:0000256" key="1">
    <source>
        <dbReference type="SAM" id="Phobius"/>
    </source>
</evidence>
<sequence>MSFHILTPESLEASLDASIRYQLSEGQKNEHPDTIKVLCIEPTEETPLDWLNASSPFRLDLQFRNVHLTLQNQSAVVIAPEAMKTDALNAIAGFYVLLHTIERIEEQCRHFQHLLKTGTQALSKGDDIPMLKQAIADSTKTGLQFLAVKRRLELPSGTGPASLSDKWRTELATQALLFDRVSRVEHELEWLHEGLLELLDSKKETHRFHLESMIGLVIILILIIEFTYSYLND</sequence>
<evidence type="ECO:0000313" key="3">
    <source>
        <dbReference type="Proteomes" id="UP001165395"/>
    </source>
</evidence>
<dbReference type="Proteomes" id="UP001165395">
    <property type="component" value="Unassembled WGS sequence"/>
</dbReference>
<accession>A0ABS8D1L5</accession>
<comment type="caution">
    <text evidence="2">The sequence shown here is derived from an EMBL/GenBank/DDBJ whole genome shotgun (WGS) entry which is preliminary data.</text>
</comment>